<evidence type="ECO:0000256" key="1">
    <source>
        <dbReference type="ARBA" id="ARBA00010556"/>
    </source>
</evidence>
<comment type="similarity">
    <text evidence="1">Belongs to the protease inhibitor I39 (alpha-2-macroglobulin) family. Bacterial alpha-2-macroglobulin subfamily.</text>
</comment>
<dbReference type="SUPFAM" id="SSF49410">
    <property type="entry name" value="Alpha-macroglobulin receptor domain"/>
    <property type="match status" value="1"/>
</dbReference>
<evidence type="ECO:0000313" key="7">
    <source>
        <dbReference type="EMBL" id="QEG40588.1"/>
    </source>
</evidence>
<feature type="compositionally biased region" description="Low complexity" evidence="4">
    <location>
        <begin position="87"/>
        <end position="121"/>
    </location>
</feature>
<dbReference type="CDD" id="cd02891">
    <property type="entry name" value="A2M_like"/>
    <property type="match status" value="1"/>
</dbReference>
<organism evidence="7 8">
    <name type="scientific">Roseimaritima ulvae</name>
    <dbReference type="NCBI Taxonomy" id="980254"/>
    <lineage>
        <taxon>Bacteria</taxon>
        <taxon>Pseudomonadati</taxon>
        <taxon>Planctomycetota</taxon>
        <taxon>Planctomycetia</taxon>
        <taxon>Pirellulales</taxon>
        <taxon>Pirellulaceae</taxon>
        <taxon>Roseimaritima</taxon>
    </lineage>
</organism>
<sequence length="1715" mass="185331">MNELQQDLLEMHYGLLDDAEAARLQHRIHTEPEVAALWAETIQMAGKFADAARLTGLPTPAADDAELDQMVAAAKRSEANPDADIRSASSPAASSPAASPAAEETIAESPTAASPAGTTASGSAARRSRLFGVRSFLLAASILLAVCGVRFWNQLPPRPATAMVLEADRIAGVEAEGKNEFRVATRAATPSTGLVGSASLPLTPASLTFSIYSQGALIFQQQQKSTGEATFQVPDDLLLPRGAQLRVEAEQPDGASSQISLPLRATRCLTYLSTDRPVYRPGETIFFRSLTLQRQTFLGEYTLPIRFQLLDPSSALVPGTTIEGVTDRGVGNGAITLPADIAGGSYTLVATSLNGVFPEERKAIEVRPYRVPRFTRTIQLDQRSYGSGDQVMADAVIRRAEGEPLAGAQVTATAVVDQQTIVSERLTTDEQGRCSVSFSLPTHIRVGVGYLSFVVDDGGTQETFTETIPIQTDRVQLEFYPEGGYLVEGVRNRVYFSARNTLGQPVHVEGEIMTRGGRQVTRLATTRDGMGRFEFVPEPGQRYVAKLSKPLDVSADARFPAVVANRPVLDTGSGVFAAGAPLDLVLRTTQAMKVRVQAACRGALVGESEAAIEPGSQTLRVPVSDATQGVVRVTLFDADTKQPLAERLVYRRSDRDLKVQVLPADAKRSHVPGQPLRLTLQVTDEADQPVAAVLGVSVVDQAALSLQTTETPTLKTHFLLTSEVEKPEDLEHANFYLEDSLEAAESLDLLLGTQGWRRFVYNDAVPDTETLEATLQRLLALDGSEPAITQRRSNHTVIQEQWDVYRTSLDRAWTELLTELRWLLLPLFLIWTLLAWVRSRSRSVGASAACLLLALSTSAWLVGCGVQQPATDAVMQDVAEAPTAGRAESSTEATPPLEMEPSAAMESPVAADEGAAAGELDPMAAPSDTLSPAPAEAPRETTPTTSQPFSTGLSIDPADQPALTEQDLQRLLEARGINSQDLAQRLFEELRFPVREYAHRHSTTASQRQDFAETLYWQPLLVTDSKGQATIRFDLSDSITSFRVHADAHASGRIGSGSAAIVSRIPFQVEPKLPLAVTVGDRIDLPVAVINASDQPQTAAVMVSADSGLRVERSAAVKQTSLAAGQRTRLHVPISVEASAAGKRLGLDVRGETNGPRAIRDDVRRQLFVAAAGYPQRRSTTATVSGSYRFTLDLPDDYVDGSLQITLRAYPSPLADLMAGVESVLAEPHGCFEQASAANYPNALALQYLQQNQLSNPQVMQRAEGFLDRGYQKLTSYECERRGYEWFGQDPGHEALSAFGLLQFNDMRTVMDIDLNMISRTRKWLMARRDGNGGWKRNPRHLHSWSVSQDVVNAYVLWALTEADAAVGNVRATSRELNDELTRLESVAMATDDAYLLALSAAALANVNRDEAASRLLEKLVVQQAEDGSLRGRTSVTQSGGKSLQVETTALAVIAWSKTGGFQEPRQRAAAWLVDSRDGRGGFGSTQATVLALKALLAFGNSATPRGGRLVVLADGNPIAEAALPEDAADGAMIEITGLAERLIDADIDPRQATLELRVDDGVRLPCSLDVAFHASVPESHPETALQLDVHLAETDGVAAGSIVQVDATVKNVTPSGVPMSVAVIGLPGGVEPRTEELDELRSEGVFDYYELRPREVILYWRTIAPEEAKVVRFHVTAEIPGRYTAPPSRAYLYYTAEQVHWTPPLEIEIQAGES</sequence>
<dbReference type="InterPro" id="IPR041246">
    <property type="entry name" value="Bact_MG10"/>
</dbReference>
<evidence type="ECO:0000259" key="6">
    <source>
        <dbReference type="SMART" id="SM01360"/>
    </source>
</evidence>
<dbReference type="InterPro" id="IPR050473">
    <property type="entry name" value="A2M/Complement_sys"/>
</dbReference>
<proteinExistence type="inferred from homology"/>
<feature type="domain" description="Alpha-2-macroglobulin" evidence="6">
    <location>
        <begin position="1014"/>
        <end position="1103"/>
    </location>
</feature>
<evidence type="ECO:0000313" key="8">
    <source>
        <dbReference type="Proteomes" id="UP000325286"/>
    </source>
</evidence>
<dbReference type="SMART" id="SM01360">
    <property type="entry name" value="A2M"/>
    <property type="match status" value="1"/>
</dbReference>
<dbReference type="SUPFAM" id="SSF48239">
    <property type="entry name" value="Terpenoid cyclases/Protein prenyltransferases"/>
    <property type="match status" value="1"/>
</dbReference>
<dbReference type="GO" id="GO:0004866">
    <property type="term" value="F:endopeptidase inhibitor activity"/>
    <property type="evidence" value="ECO:0007669"/>
    <property type="project" value="InterPro"/>
</dbReference>
<dbReference type="Pfam" id="PF07678">
    <property type="entry name" value="TED_complement"/>
    <property type="match status" value="1"/>
</dbReference>
<dbReference type="Gene3D" id="2.60.40.10">
    <property type="entry name" value="Immunoglobulins"/>
    <property type="match status" value="1"/>
</dbReference>
<dbReference type="KEGG" id="rul:UC8_26030"/>
<dbReference type="Pfam" id="PF00207">
    <property type="entry name" value="A2M"/>
    <property type="match status" value="1"/>
</dbReference>
<dbReference type="EMBL" id="CP042914">
    <property type="protein sequence ID" value="QEG40588.1"/>
    <property type="molecule type" value="Genomic_DNA"/>
</dbReference>
<dbReference type="InterPro" id="IPR036595">
    <property type="entry name" value="A-macroglobulin_rcpt-bd_sf"/>
</dbReference>
<dbReference type="PANTHER" id="PTHR11412:SF136">
    <property type="entry name" value="CD109 ANTIGEN"/>
    <property type="match status" value="1"/>
</dbReference>
<dbReference type="PANTHER" id="PTHR11412">
    <property type="entry name" value="MACROGLOBULIN / COMPLEMENT"/>
    <property type="match status" value="1"/>
</dbReference>
<dbReference type="InterPro" id="IPR002890">
    <property type="entry name" value="MG2"/>
</dbReference>
<evidence type="ECO:0000256" key="3">
    <source>
        <dbReference type="ARBA" id="ARBA00022966"/>
    </source>
</evidence>
<keyword evidence="5" id="KW-0472">Membrane</keyword>
<dbReference type="Gene3D" id="1.50.10.20">
    <property type="match status" value="1"/>
</dbReference>
<keyword evidence="3" id="KW-0882">Thioester bond</keyword>
<feature type="compositionally biased region" description="Low complexity" evidence="4">
    <location>
        <begin position="910"/>
        <end position="921"/>
    </location>
</feature>
<feature type="transmembrane region" description="Helical" evidence="5">
    <location>
        <begin position="131"/>
        <end position="152"/>
    </location>
</feature>
<dbReference type="RefSeq" id="WP_068139880.1">
    <property type="nucleotide sequence ID" value="NZ_CP042914.1"/>
</dbReference>
<dbReference type="Pfam" id="PF01835">
    <property type="entry name" value="MG2"/>
    <property type="match status" value="1"/>
</dbReference>
<dbReference type="InterPro" id="IPR047565">
    <property type="entry name" value="Alpha-macroglob_thiol-ester_cl"/>
</dbReference>
<dbReference type="InterPro" id="IPR001599">
    <property type="entry name" value="Macroglobln_a2"/>
</dbReference>
<keyword evidence="8" id="KW-1185">Reference proteome</keyword>
<dbReference type="Gene3D" id="2.20.130.20">
    <property type="match status" value="1"/>
</dbReference>
<keyword evidence="2" id="KW-0732">Signal</keyword>
<dbReference type="Proteomes" id="UP000325286">
    <property type="component" value="Chromosome"/>
</dbReference>
<dbReference type="GO" id="GO:0005615">
    <property type="term" value="C:extracellular space"/>
    <property type="evidence" value="ECO:0007669"/>
    <property type="project" value="InterPro"/>
</dbReference>
<keyword evidence="5" id="KW-1133">Transmembrane helix</keyword>
<name>A0A5B9QNJ2_9BACT</name>
<evidence type="ECO:0000256" key="2">
    <source>
        <dbReference type="ARBA" id="ARBA00022729"/>
    </source>
</evidence>
<reference evidence="7 8" key="1">
    <citation type="submission" date="2019-08" db="EMBL/GenBank/DDBJ databases">
        <title>Deep-cultivation of Planctomycetes and their phenomic and genomic characterization uncovers novel biology.</title>
        <authorList>
            <person name="Wiegand S."/>
            <person name="Jogler M."/>
            <person name="Boedeker C."/>
            <person name="Pinto D."/>
            <person name="Vollmers J."/>
            <person name="Rivas-Marin E."/>
            <person name="Kohn T."/>
            <person name="Peeters S.H."/>
            <person name="Heuer A."/>
            <person name="Rast P."/>
            <person name="Oberbeckmann S."/>
            <person name="Bunk B."/>
            <person name="Jeske O."/>
            <person name="Meyerdierks A."/>
            <person name="Storesund J.E."/>
            <person name="Kallscheuer N."/>
            <person name="Luecker S."/>
            <person name="Lage O.M."/>
            <person name="Pohl T."/>
            <person name="Merkel B.J."/>
            <person name="Hornburger P."/>
            <person name="Mueller R.-W."/>
            <person name="Bruemmer F."/>
            <person name="Labrenz M."/>
            <person name="Spormann A.M."/>
            <person name="Op den Camp H."/>
            <person name="Overmann J."/>
            <person name="Amann R."/>
            <person name="Jetten M.S.M."/>
            <person name="Mascher T."/>
            <person name="Medema M.H."/>
            <person name="Devos D.P."/>
            <person name="Kaster A.-K."/>
            <person name="Ovreas L."/>
            <person name="Rohde M."/>
            <person name="Galperin M.Y."/>
            <person name="Jogler C."/>
        </authorList>
    </citation>
    <scope>NUCLEOTIDE SEQUENCE [LARGE SCALE GENOMIC DNA]</scope>
    <source>
        <strain evidence="7 8">UC8</strain>
    </source>
</reference>
<feature type="region of interest" description="Disordered" evidence="4">
    <location>
        <begin position="75"/>
        <end position="121"/>
    </location>
</feature>
<accession>A0A5B9QNJ2</accession>
<dbReference type="InterPro" id="IPR011626">
    <property type="entry name" value="Alpha-macroglobulin_TED"/>
</dbReference>
<dbReference type="SMART" id="SM01419">
    <property type="entry name" value="Thiol-ester_cl"/>
    <property type="match status" value="1"/>
</dbReference>
<feature type="region of interest" description="Disordered" evidence="4">
    <location>
        <begin position="880"/>
        <end position="958"/>
    </location>
</feature>
<evidence type="ECO:0000256" key="4">
    <source>
        <dbReference type="SAM" id="MobiDB-lite"/>
    </source>
</evidence>
<dbReference type="Gene3D" id="2.60.40.690">
    <property type="entry name" value="Alpha-macroglobulin, receptor-binding domain"/>
    <property type="match status" value="1"/>
</dbReference>
<dbReference type="Pfam" id="PF17973">
    <property type="entry name" value="bMG10"/>
    <property type="match status" value="1"/>
</dbReference>
<keyword evidence="5" id="KW-0812">Transmembrane</keyword>
<dbReference type="OrthoDB" id="97821at2"/>
<gene>
    <name evidence="7" type="ORF">UC8_26030</name>
</gene>
<dbReference type="InterPro" id="IPR013783">
    <property type="entry name" value="Ig-like_fold"/>
</dbReference>
<feature type="compositionally biased region" description="Low complexity" evidence="4">
    <location>
        <begin position="932"/>
        <end position="945"/>
    </location>
</feature>
<evidence type="ECO:0000256" key="5">
    <source>
        <dbReference type="SAM" id="Phobius"/>
    </source>
</evidence>
<dbReference type="InterPro" id="IPR008930">
    <property type="entry name" value="Terpenoid_cyclase/PrenylTrfase"/>
</dbReference>
<feature type="compositionally biased region" description="Basic and acidic residues" evidence="4">
    <location>
        <begin position="75"/>
        <end position="85"/>
    </location>
</feature>
<protein>
    <submittedName>
        <fullName evidence="7">A-macroglobulin complement component</fullName>
    </submittedName>
</protein>
<dbReference type="Gene3D" id="2.60.40.1930">
    <property type="match status" value="1"/>
</dbReference>